<protein>
    <submittedName>
        <fullName evidence="3">Heparinase</fullName>
    </submittedName>
</protein>
<dbReference type="InterPro" id="IPR012480">
    <property type="entry name" value="Hepar_II_III_C"/>
</dbReference>
<evidence type="ECO:0000256" key="1">
    <source>
        <dbReference type="ARBA" id="ARBA00004196"/>
    </source>
</evidence>
<dbReference type="GO" id="GO:0030313">
    <property type="term" value="C:cell envelope"/>
    <property type="evidence" value="ECO:0007669"/>
    <property type="project" value="UniProtKB-SubCell"/>
</dbReference>
<dbReference type="InterPro" id="IPR008929">
    <property type="entry name" value="Chondroitin_lyas"/>
</dbReference>
<dbReference type="Proteomes" id="UP000315816">
    <property type="component" value="Unassembled WGS sequence"/>
</dbReference>
<dbReference type="EMBL" id="VICH01000008">
    <property type="protein sequence ID" value="TQV66779.1"/>
    <property type="molecule type" value="Genomic_DNA"/>
</dbReference>
<dbReference type="Gene3D" id="1.50.10.100">
    <property type="entry name" value="Chondroitin AC/alginate lyase"/>
    <property type="match status" value="1"/>
</dbReference>
<reference evidence="3 4" key="1">
    <citation type="submission" date="2019-06" db="EMBL/GenBank/DDBJ databases">
        <title>A novel species of marine bacteria.</title>
        <authorList>
            <person name="Wang Y."/>
        </authorList>
    </citation>
    <scope>NUCLEOTIDE SEQUENCE [LARGE SCALE GENOMIC DNA]</scope>
    <source>
        <strain evidence="3 4">MA1-10</strain>
    </source>
</reference>
<dbReference type="OrthoDB" id="9787373at2"/>
<dbReference type="Gene3D" id="2.70.98.70">
    <property type="match status" value="1"/>
</dbReference>
<name>A0A545SP77_9RHOB</name>
<evidence type="ECO:0000313" key="3">
    <source>
        <dbReference type="EMBL" id="TQV66779.1"/>
    </source>
</evidence>
<dbReference type="AlphaFoldDB" id="A0A545SP77"/>
<comment type="subcellular location">
    <subcellularLocation>
        <location evidence="1">Cell envelope</location>
    </subcellularLocation>
</comment>
<dbReference type="Pfam" id="PF07940">
    <property type="entry name" value="Hepar_II_III_C"/>
    <property type="match status" value="1"/>
</dbReference>
<sequence>MAPQIGSSGFGTRLLNRWHAKRAARARPAAAFLSQPEPRTIGSFARGKQLLAGNFLFAGHLVDAPDHMLWDISPPSPAFIEETQGFAWLDDLASVGDLEARKRAQDWVFGWIDAYGKGRGEGWTPDLTGRRLIRWISHALFLMRGMSSEQSTLFFRSLGQQTIFLAHRWDGATPGLPRFEALTGLIYAGFSLTGVEVQVDTAIRALSQECLDQIDNQGGIPTRNPEELLEVFTLLNWAALTLRESGRDPEPAHIEAISRIAPTLRALRHADGALARFHGGGRGLEGRLDHALANSGVRIGSAEDLAMGYARLSAGRSSVILDGAAPPVGNASANGHASTLAFELTSGRRPVIVNCGSGIQFGPEWHKAGRATPSHSALGLAGVSTSRLTQPQVLDGIERTFLTQTPEHVPLQHVVGTGTTGIIAAHDSYVATHGLTHMRKLELSVSGRELSGEDTLAAVKDADQKLFDKVLDGTSLQGVPFTVRFHLHPEIDATLDMGGAAVSLALRSGEIWVFRFEGRGELALESSVYLEKTRLKPRKTKQVVLSGVAMDYATRIRWTLAKAQDTPTVLRDLEMGDQHELLKAL</sequence>
<dbReference type="RefSeq" id="WP_142854076.1">
    <property type="nucleotide sequence ID" value="NZ_FXWW01000004.1"/>
</dbReference>
<accession>A0A545SP77</accession>
<organism evidence="3 4">
    <name type="scientific">Aliiroseovarius halocynthiae</name>
    <dbReference type="NCBI Taxonomy" id="985055"/>
    <lineage>
        <taxon>Bacteria</taxon>
        <taxon>Pseudomonadati</taxon>
        <taxon>Pseudomonadota</taxon>
        <taxon>Alphaproteobacteria</taxon>
        <taxon>Rhodobacterales</taxon>
        <taxon>Paracoccaceae</taxon>
        <taxon>Aliiroseovarius</taxon>
    </lineage>
</organism>
<evidence type="ECO:0000259" key="2">
    <source>
        <dbReference type="Pfam" id="PF07940"/>
    </source>
</evidence>
<dbReference type="GO" id="GO:0016829">
    <property type="term" value="F:lyase activity"/>
    <property type="evidence" value="ECO:0007669"/>
    <property type="project" value="InterPro"/>
</dbReference>
<evidence type="ECO:0000313" key="4">
    <source>
        <dbReference type="Proteomes" id="UP000315816"/>
    </source>
</evidence>
<keyword evidence="4" id="KW-1185">Reference proteome</keyword>
<feature type="domain" description="Heparinase II/III-like C-terminal" evidence="2">
    <location>
        <begin position="306"/>
        <end position="559"/>
    </location>
</feature>
<gene>
    <name evidence="3" type="ORF">FIL88_11805</name>
</gene>
<proteinExistence type="predicted"/>
<comment type="caution">
    <text evidence="3">The sequence shown here is derived from an EMBL/GenBank/DDBJ whole genome shotgun (WGS) entry which is preliminary data.</text>
</comment>